<proteinExistence type="predicted"/>
<evidence type="ECO:0000313" key="3">
    <source>
        <dbReference type="WBParaSite" id="ECPE_0000483001-mRNA-1"/>
    </source>
</evidence>
<protein>
    <submittedName>
        <fullName evidence="3">MRG domain-containing protein</fullName>
    </submittedName>
</protein>
<dbReference type="WBParaSite" id="ECPE_0000483001-mRNA-1">
    <property type="protein sequence ID" value="ECPE_0000483001-mRNA-1"/>
    <property type="gene ID" value="ECPE_0000483001"/>
</dbReference>
<reference evidence="3" key="1">
    <citation type="submission" date="2016-06" db="UniProtKB">
        <authorList>
            <consortium name="WormBaseParasite"/>
        </authorList>
    </citation>
    <scope>IDENTIFICATION</scope>
</reference>
<gene>
    <name evidence="1" type="ORF">ECPE_LOCUS4818</name>
</gene>
<organism evidence="3">
    <name type="scientific">Echinostoma caproni</name>
    <dbReference type="NCBI Taxonomy" id="27848"/>
    <lineage>
        <taxon>Eukaryota</taxon>
        <taxon>Metazoa</taxon>
        <taxon>Spiralia</taxon>
        <taxon>Lophotrochozoa</taxon>
        <taxon>Platyhelminthes</taxon>
        <taxon>Trematoda</taxon>
        <taxon>Digenea</taxon>
        <taxon>Plagiorchiida</taxon>
        <taxon>Echinostomata</taxon>
        <taxon>Echinostomatoidea</taxon>
        <taxon>Echinostomatidae</taxon>
        <taxon>Echinostoma</taxon>
    </lineage>
</organism>
<reference evidence="1 2" key="2">
    <citation type="submission" date="2018-11" db="EMBL/GenBank/DDBJ databases">
        <authorList>
            <consortium name="Pathogen Informatics"/>
        </authorList>
    </citation>
    <scope>NUCLEOTIDE SEQUENCE [LARGE SCALE GENOMIC DNA]</scope>
    <source>
        <strain evidence="1 2">Egypt</strain>
    </source>
</reference>
<dbReference type="EMBL" id="UZAN01041670">
    <property type="protein sequence ID" value="VDP73723.1"/>
    <property type="molecule type" value="Genomic_DNA"/>
</dbReference>
<keyword evidence="2" id="KW-1185">Reference proteome</keyword>
<sequence>MKLYPNSTGLQHVAFLLADLFDFLIPDVPSSLAERIQRERFLAKQALLDVHLDHYSSIDHADDDVQEDG</sequence>
<evidence type="ECO:0000313" key="2">
    <source>
        <dbReference type="Proteomes" id="UP000272942"/>
    </source>
</evidence>
<accession>A0A183ACY3</accession>
<dbReference type="AlphaFoldDB" id="A0A183ACY3"/>
<name>A0A183ACY3_9TREM</name>
<evidence type="ECO:0000313" key="1">
    <source>
        <dbReference type="EMBL" id="VDP73723.1"/>
    </source>
</evidence>
<dbReference type="Proteomes" id="UP000272942">
    <property type="component" value="Unassembled WGS sequence"/>
</dbReference>